<dbReference type="InterPro" id="IPR018497">
    <property type="entry name" value="Peptidase_M13_C"/>
</dbReference>
<dbReference type="Pfam" id="PF01431">
    <property type="entry name" value="Peptidase_M13"/>
    <property type="match status" value="1"/>
</dbReference>
<dbReference type="PANTHER" id="PTHR11733:SF241">
    <property type="entry name" value="GH26575P-RELATED"/>
    <property type="match status" value="1"/>
</dbReference>
<dbReference type="SUPFAM" id="SSF55486">
    <property type="entry name" value="Metalloproteases ('zincins'), catalytic domain"/>
    <property type="match status" value="1"/>
</dbReference>
<name>A0ABD2QLV3_9PLAT</name>
<dbReference type="InterPro" id="IPR024079">
    <property type="entry name" value="MetalloPept_cat_dom_sf"/>
</dbReference>
<comment type="caution">
    <text evidence="2">The sequence shown here is derived from an EMBL/GenBank/DDBJ whole genome shotgun (WGS) entry which is preliminary data.</text>
</comment>
<organism evidence="2 3">
    <name type="scientific">Cichlidogyrus casuarinus</name>
    <dbReference type="NCBI Taxonomy" id="1844966"/>
    <lineage>
        <taxon>Eukaryota</taxon>
        <taxon>Metazoa</taxon>
        <taxon>Spiralia</taxon>
        <taxon>Lophotrochozoa</taxon>
        <taxon>Platyhelminthes</taxon>
        <taxon>Monogenea</taxon>
        <taxon>Monopisthocotylea</taxon>
        <taxon>Dactylogyridea</taxon>
        <taxon>Ancyrocephalidae</taxon>
        <taxon>Cichlidogyrus</taxon>
    </lineage>
</organism>
<dbReference type="InterPro" id="IPR000718">
    <property type="entry name" value="Peptidase_M13"/>
</dbReference>
<protein>
    <recommendedName>
        <fullName evidence="1">Peptidase M13 C-terminal domain-containing protein</fullName>
    </recommendedName>
</protein>
<dbReference type="InterPro" id="IPR042089">
    <property type="entry name" value="Peptidase_M13_dom_2"/>
</dbReference>
<dbReference type="Gene3D" id="3.40.390.10">
    <property type="entry name" value="Collagenase (Catalytic Domain)"/>
    <property type="match status" value="1"/>
</dbReference>
<reference evidence="2 3" key="1">
    <citation type="submission" date="2024-11" db="EMBL/GenBank/DDBJ databases">
        <title>Adaptive evolution of stress response genes in parasites aligns with host niche diversity.</title>
        <authorList>
            <person name="Hahn C."/>
            <person name="Resl P."/>
        </authorList>
    </citation>
    <scope>NUCLEOTIDE SEQUENCE [LARGE SCALE GENOMIC DNA]</scope>
    <source>
        <strain evidence="2">EGGRZ-B1_66</strain>
        <tissue evidence="2">Body</tissue>
    </source>
</reference>
<gene>
    <name evidence="2" type="ORF">Ciccas_000807</name>
</gene>
<evidence type="ECO:0000259" key="1">
    <source>
        <dbReference type="Pfam" id="PF01431"/>
    </source>
</evidence>
<feature type="domain" description="Peptidase M13 C-terminal" evidence="1">
    <location>
        <begin position="113"/>
        <end position="275"/>
    </location>
</feature>
<proteinExistence type="predicted"/>
<sequence length="294" mass="33806">MKLIAESIRGEALKLTDKITWLDFFTRDNIKKVLQELRIIVGPEAESQSTEALLTNIMNGYTPTGYLLDDVIALEKWHNRRLSEKLAGINYNELYFESLGLQFFGQLLHFRSSKKIYVPLGMLQPPLYRPDTVGAANFGAVGELVAMELVIAALGYRIQPTSGSYSQSFEMSSSKNEYRKRWRCYLDELKQRTLKYHDNWWANHYLNASIYPFTKDANTVMLEESALDISFKGFTAWMAENTHDRADNVFIGPKLSAQKLFFLSFAQTFCHSMSSIMELYLQFYETSSIPSEVL</sequence>
<keyword evidence="3" id="KW-1185">Reference proteome</keyword>
<dbReference type="PROSITE" id="PS51885">
    <property type="entry name" value="NEPRILYSIN"/>
    <property type="match status" value="1"/>
</dbReference>
<dbReference type="Gene3D" id="1.10.1380.10">
    <property type="entry name" value="Neutral endopeptidase , domain2"/>
    <property type="match status" value="1"/>
</dbReference>
<evidence type="ECO:0000313" key="2">
    <source>
        <dbReference type="EMBL" id="KAL3320508.1"/>
    </source>
</evidence>
<dbReference type="Proteomes" id="UP001626550">
    <property type="component" value="Unassembled WGS sequence"/>
</dbReference>
<dbReference type="EMBL" id="JBJKFK010000047">
    <property type="protein sequence ID" value="KAL3320508.1"/>
    <property type="molecule type" value="Genomic_DNA"/>
</dbReference>
<dbReference type="PANTHER" id="PTHR11733">
    <property type="entry name" value="ZINC METALLOPROTEASE FAMILY M13 NEPRILYSIN-RELATED"/>
    <property type="match status" value="1"/>
</dbReference>
<evidence type="ECO:0000313" key="3">
    <source>
        <dbReference type="Proteomes" id="UP001626550"/>
    </source>
</evidence>
<accession>A0ABD2QLV3</accession>
<dbReference type="AlphaFoldDB" id="A0ABD2QLV3"/>